<feature type="compositionally biased region" description="Polar residues" evidence="2">
    <location>
        <begin position="78"/>
        <end position="102"/>
    </location>
</feature>
<reference evidence="4" key="1">
    <citation type="submission" date="2022-01" db="EMBL/GenBank/DDBJ databases">
        <authorList>
            <person name="King R."/>
        </authorList>
    </citation>
    <scope>NUCLEOTIDE SEQUENCE</scope>
</reference>
<keyword evidence="1" id="KW-0175">Coiled coil</keyword>
<evidence type="ECO:0000313" key="5">
    <source>
        <dbReference type="Proteomes" id="UP001153636"/>
    </source>
</evidence>
<evidence type="ECO:0000259" key="3">
    <source>
        <dbReference type="Pfam" id="PF15236"/>
    </source>
</evidence>
<dbReference type="PANTHER" id="PTHR22736:SF2">
    <property type="entry name" value="COILED-COIL DOMAIN-CONTAINING PROTEIN 66"/>
    <property type="match status" value="1"/>
</dbReference>
<keyword evidence="5" id="KW-1185">Reference proteome</keyword>
<name>A0A9P0CW36_9CUCU</name>
<feature type="region of interest" description="Disordered" evidence="2">
    <location>
        <begin position="328"/>
        <end position="386"/>
    </location>
</feature>
<dbReference type="GO" id="GO:0005874">
    <property type="term" value="C:microtubule"/>
    <property type="evidence" value="ECO:0007669"/>
    <property type="project" value="TreeGrafter"/>
</dbReference>
<dbReference type="OrthoDB" id="10042846at2759"/>
<dbReference type="Pfam" id="PF15236">
    <property type="entry name" value="CCDC66"/>
    <property type="match status" value="1"/>
</dbReference>
<accession>A0A9P0CW36</accession>
<protein>
    <recommendedName>
        <fullName evidence="3">CCDC66 domain-containing protein</fullName>
    </recommendedName>
</protein>
<dbReference type="InterPro" id="IPR039183">
    <property type="entry name" value="CCD66"/>
</dbReference>
<feature type="compositionally biased region" description="Polar residues" evidence="2">
    <location>
        <begin position="364"/>
        <end position="378"/>
    </location>
</feature>
<feature type="region of interest" description="Disordered" evidence="2">
    <location>
        <begin position="464"/>
        <end position="487"/>
    </location>
</feature>
<feature type="domain" description="CCDC66" evidence="3">
    <location>
        <begin position="168"/>
        <end position="296"/>
    </location>
</feature>
<sequence length="654" mass="76008">MSVNSASPLSLIERKKLQWAKEKEELAELKAPWGVAEEDFKNFDRHARQMKRSSLPPLYKNQYNSYDKEKEIGGETSGYGSDNAIQSPDYAQTWHQSGYESSSSRDDRLKWSNRSIGTNKVWPPKEESVEKVGTNEPPNWVKRGLKNGEIMVNNTSPAESPEHVFDEERPQTSSSYSNNRASFLRGQNIPIDPLELAERERRRQAALAHQDAILRQLDEREKKRQEEKERRIKEEYEEEMRIQREQEAENKRKERELRLVQERLEKEQKRKEAIEEAIEIAQKEAQLAKAKKNKHNNYINSLNNLQTRSKVLNKSDINVVELNNNENSDKISNNDAKTENFNNDVNNNSETNAIKPVSPRIIKNNDTASNDDSSLPNSPGTNNLPTPTFPNNLAFIVPTPYDNLQHIQYAILIPQNIPVNLSINKSYTNSSTQTEDYTNSCCENQEKSITEKFSNIDLCYEPRNRKERRSRSQSLEERPKWGANKPPARYVKQSEKDLLYQRRKLRQKLTVIKTYDDKNSSDESLNGTPRLYRKKGGNNKRHSRSNWRCEELSARTDIIPLECSRNHIYYKACHYCCICRCCRHKNSAERIKEDNNILKINNSPRDSLIYDSSINASETLPNLENNDMYVKLSKLQNNLLNKQNEWENILVTTP</sequence>
<feature type="region of interest" description="Disordered" evidence="2">
    <location>
        <begin position="70"/>
        <end position="181"/>
    </location>
</feature>
<feature type="compositionally biased region" description="Low complexity" evidence="2">
    <location>
        <begin position="328"/>
        <end position="352"/>
    </location>
</feature>
<dbReference type="GO" id="GO:0008017">
    <property type="term" value="F:microtubule binding"/>
    <property type="evidence" value="ECO:0007669"/>
    <property type="project" value="TreeGrafter"/>
</dbReference>
<evidence type="ECO:0000256" key="2">
    <source>
        <dbReference type="SAM" id="MobiDB-lite"/>
    </source>
</evidence>
<feature type="coiled-coil region" evidence="1">
    <location>
        <begin position="210"/>
        <end position="308"/>
    </location>
</feature>
<feature type="compositionally biased region" description="Polar residues" evidence="2">
    <location>
        <begin position="171"/>
        <end position="181"/>
    </location>
</feature>
<feature type="region of interest" description="Disordered" evidence="2">
    <location>
        <begin position="517"/>
        <end position="543"/>
    </location>
</feature>
<feature type="compositionally biased region" description="Basic residues" evidence="2">
    <location>
        <begin position="531"/>
        <end position="543"/>
    </location>
</feature>
<dbReference type="GO" id="GO:0005929">
    <property type="term" value="C:cilium"/>
    <property type="evidence" value="ECO:0007669"/>
    <property type="project" value="TreeGrafter"/>
</dbReference>
<organism evidence="4 5">
    <name type="scientific">Psylliodes chrysocephalus</name>
    <dbReference type="NCBI Taxonomy" id="3402493"/>
    <lineage>
        <taxon>Eukaryota</taxon>
        <taxon>Metazoa</taxon>
        <taxon>Ecdysozoa</taxon>
        <taxon>Arthropoda</taxon>
        <taxon>Hexapoda</taxon>
        <taxon>Insecta</taxon>
        <taxon>Pterygota</taxon>
        <taxon>Neoptera</taxon>
        <taxon>Endopterygota</taxon>
        <taxon>Coleoptera</taxon>
        <taxon>Polyphaga</taxon>
        <taxon>Cucujiformia</taxon>
        <taxon>Chrysomeloidea</taxon>
        <taxon>Chrysomelidae</taxon>
        <taxon>Galerucinae</taxon>
        <taxon>Alticini</taxon>
        <taxon>Psylliodes</taxon>
    </lineage>
</organism>
<feature type="compositionally biased region" description="Basic and acidic residues" evidence="2">
    <location>
        <begin position="160"/>
        <end position="170"/>
    </location>
</feature>
<dbReference type="InterPro" id="IPR040467">
    <property type="entry name" value="CCDC66_dom"/>
</dbReference>
<dbReference type="Proteomes" id="UP001153636">
    <property type="component" value="Chromosome 22"/>
</dbReference>
<evidence type="ECO:0000313" key="4">
    <source>
        <dbReference type="EMBL" id="CAH1107588.1"/>
    </source>
</evidence>
<dbReference type="GO" id="GO:0060271">
    <property type="term" value="P:cilium assembly"/>
    <property type="evidence" value="ECO:0007669"/>
    <property type="project" value="TreeGrafter"/>
</dbReference>
<proteinExistence type="predicted"/>
<evidence type="ECO:0000256" key="1">
    <source>
        <dbReference type="SAM" id="Coils"/>
    </source>
</evidence>
<dbReference type="PANTHER" id="PTHR22736">
    <property type="entry name" value="COILED-COIL DOMAIN-CONTAINING PROTEIN 66"/>
    <property type="match status" value="1"/>
</dbReference>
<dbReference type="EMBL" id="OV651834">
    <property type="protein sequence ID" value="CAH1107588.1"/>
    <property type="molecule type" value="Genomic_DNA"/>
</dbReference>
<gene>
    <name evidence="4" type="ORF">PSYICH_LOCUS8313</name>
</gene>
<dbReference type="AlphaFoldDB" id="A0A9P0CW36"/>